<dbReference type="GeneID" id="30966704"/>
<dbReference type="EMBL" id="KV454479">
    <property type="protein sequence ID" value="ODV61437.1"/>
    <property type="molecule type" value="Genomic_DNA"/>
</dbReference>
<evidence type="ECO:0000256" key="3">
    <source>
        <dbReference type="ARBA" id="ARBA00018505"/>
    </source>
</evidence>
<keyword evidence="6" id="KW-0804">Transcription</keyword>
<dbReference type="Pfam" id="PF22732">
    <property type="entry name" value="MSL3_chromo-like"/>
    <property type="match status" value="1"/>
</dbReference>
<dbReference type="PANTHER" id="PTHR10880:SF15">
    <property type="entry name" value="MSL COMPLEX SUBUNIT 3"/>
    <property type="match status" value="1"/>
</dbReference>
<accession>A0A1D2VIX5</accession>
<dbReference type="GO" id="GO:0032221">
    <property type="term" value="C:Rpd3S complex"/>
    <property type="evidence" value="ECO:0007669"/>
    <property type="project" value="EnsemblFungi"/>
</dbReference>
<dbReference type="InterPro" id="IPR008676">
    <property type="entry name" value="MRG"/>
</dbReference>
<name>A0A1D2VIX5_9ASCO</name>
<dbReference type="InterPro" id="IPR016197">
    <property type="entry name" value="Chromo-like_dom_sf"/>
</dbReference>
<dbReference type="PROSITE" id="PS51640">
    <property type="entry name" value="MRG"/>
    <property type="match status" value="1"/>
</dbReference>
<dbReference type="AlphaFoldDB" id="A0A1D2VIX5"/>
<dbReference type="Proteomes" id="UP000095038">
    <property type="component" value="Unassembled WGS sequence"/>
</dbReference>
<comment type="similarity">
    <text evidence="2">Belongs to the MRG family.</text>
</comment>
<organism evidence="10 11">
    <name type="scientific">Ascoidea rubescens DSM 1968</name>
    <dbReference type="NCBI Taxonomy" id="1344418"/>
    <lineage>
        <taxon>Eukaryota</taxon>
        <taxon>Fungi</taxon>
        <taxon>Dikarya</taxon>
        <taxon>Ascomycota</taxon>
        <taxon>Saccharomycotina</taxon>
        <taxon>Saccharomycetes</taxon>
        <taxon>Ascoideaceae</taxon>
        <taxon>Ascoidea</taxon>
    </lineage>
</organism>
<evidence type="ECO:0000313" key="11">
    <source>
        <dbReference type="Proteomes" id="UP000095038"/>
    </source>
</evidence>
<dbReference type="Pfam" id="PF05712">
    <property type="entry name" value="MRG"/>
    <property type="match status" value="1"/>
</dbReference>
<dbReference type="InterPro" id="IPR026541">
    <property type="entry name" value="MRG_dom"/>
</dbReference>
<gene>
    <name evidence="10" type="ORF">ASCRUDRAFT_75453</name>
</gene>
<feature type="domain" description="Chromo" evidence="9">
    <location>
        <begin position="19"/>
        <end position="95"/>
    </location>
</feature>
<dbReference type="GO" id="GO:0006338">
    <property type="term" value="P:chromatin remodeling"/>
    <property type="evidence" value="ECO:0007669"/>
    <property type="project" value="UniProtKB-ARBA"/>
</dbReference>
<sequence>MDEMLGPNSKCLAYHGPLLYEAKILKAHEKDASYVMQKDGQQSLEAAGFPEDLKDQRAYLIHYKGWKASWDEWVKESRVLTFNYENLKLQKELKQAALNVTDSINVSASTKKISDDSRSSNNVSSRRRRTEHEQEKEKEFLSKTEVNINIPDNLKSFLVDDWENITKNHYLVDVPKNPSIMQILKNYEEVTLPSKNNQTIEIDILREVLSGINLYFDRSLGSILLYRFERTQFAELSKDEKNKDKRLCEIYGVEHLLRLFVSLPALIAQTNMDQQSVGVLKENLEDILLYISKNEKTLLSRKNYINVSPAYDYLSKST</sequence>
<evidence type="ECO:0000256" key="6">
    <source>
        <dbReference type="ARBA" id="ARBA00023163"/>
    </source>
</evidence>
<keyword evidence="4" id="KW-0156">Chromatin regulator</keyword>
<dbReference type="GO" id="GO:0035267">
    <property type="term" value="C:NuA4 histone acetyltransferase complex"/>
    <property type="evidence" value="ECO:0007669"/>
    <property type="project" value="EnsemblFungi"/>
</dbReference>
<dbReference type="InterPro" id="IPR053820">
    <property type="entry name" value="MSL3_chromo-like"/>
</dbReference>
<dbReference type="FunCoup" id="A0A1D2VIX5">
    <property type="interactions" value="687"/>
</dbReference>
<evidence type="ECO:0000313" key="10">
    <source>
        <dbReference type="EMBL" id="ODV61437.1"/>
    </source>
</evidence>
<dbReference type="InterPro" id="IPR038217">
    <property type="entry name" value="MRG_C_sf"/>
</dbReference>
<dbReference type="RefSeq" id="XP_020047744.1">
    <property type="nucleotide sequence ID" value="XM_020193068.1"/>
</dbReference>
<keyword evidence="5" id="KW-0805">Transcription regulation</keyword>
<proteinExistence type="inferred from homology"/>
<evidence type="ECO:0000256" key="5">
    <source>
        <dbReference type="ARBA" id="ARBA00023015"/>
    </source>
</evidence>
<keyword evidence="7" id="KW-0539">Nucleus</keyword>
<dbReference type="InterPro" id="IPR000953">
    <property type="entry name" value="Chromo/chromo_shadow_dom"/>
</dbReference>
<dbReference type="InParanoid" id="A0A1D2VIX5"/>
<evidence type="ECO:0000256" key="1">
    <source>
        <dbReference type="ARBA" id="ARBA00004123"/>
    </source>
</evidence>
<dbReference type="PANTHER" id="PTHR10880">
    <property type="entry name" value="MORTALITY FACTOR 4-LIKE PROTEIN"/>
    <property type="match status" value="1"/>
</dbReference>
<protein>
    <recommendedName>
        <fullName evidence="3">Chromatin modification-related protein EAF3</fullName>
    </recommendedName>
</protein>
<dbReference type="Gene3D" id="2.30.30.140">
    <property type="match status" value="1"/>
</dbReference>
<dbReference type="GO" id="GO:0006355">
    <property type="term" value="P:regulation of DNA-templated transcription"/>
    <property type="evidence" value="ECO:0007669"/>
    <property type="project" value="InterPro"/>
</dbReference>
<dbReference type="OrthoDB" id="124855at2759"/>
<dbReference type="SUPFAM" id="SSF54160">
    <property type="entry name" value="Chromo domain-like"/>
    <property type="match status" value="1"/>
</dbReference>
<evidence type="ECO:0000256" key="7">
    <source>
        <dbReference type="ARBA" id="ARBA00023242"/>
    </source>
</evidence>
<dbReference type="Gene3D" id="1.10.274.30">
    <property type="entry name" value="MRG domain"/>
    <property type="match status" value="1"/>
</dbReference>
<dbReference type="PIRSF" id="PIRSF038133">
    <property type="entry name" value="HAT_Nua4_EAF3/MRG15"/>
    <property type="match status" value="1"/>
</dbReference>
<dbReference type="SMART" id="SM00298">
    <property type="entry name" value="CHROMO"/>
    <property type="match status" value="1"/>
</dbReference>
<reference evidence="11" key="1">
    <citation type="submission" date="2016-05" db="EMBL/GenBank/DDBJ databases">
        <title>Comparative genomics of biotechnologically important yeasts.</title>
        <authorList>
            <consortium name="DOE Joint Genome Institute"/>
            <person name="Riley R."/>
            <person name="Haridas S."/>
            <person name="Wolfe K.H."/>
            <person name="Lopes M.R."/>
            <person name="Hittinger C.T."/>
            <person name="Goker M."/>
            <person name="Salamov A."/>
            <person name="Wisecaver J."/>
            <person name="Long T.M."/>
            <person name="Aerts A.L."/>
            <person name="Barry K."/>
            <person name="Choi C."/>
            <person name="Clum A."/>
            <person name="Coughlan A.Y."/>
            <person name="Deshpande S."/>
            <person name="Douglass A.P."/>
            <person name="Hanson S.J."/>
            <person name="Klenk H.-P."/>
            <person name="Labutti K."/>
            <person name="Lapidus A."/>
            <person name="Lindquist E."/>
            <person name="Lipzen A."/>
            <person name="Meier-Kolthoff J.P."/>
            <person name="Ohm R.A."/>
            <person name="Otillar R.P."/>
            <person name="Pangilinan J."/>
            <person name="Peng Y."/>
            <person name="Rokas A."/>
            <person name="Rosa C.A."/>
            <person name="Scheuner C."/>
            <person name="Sibirny A.A."/>
            <person name="Slot J.C."/>
            <person name="Stielow J.B."/>
            <person name="Sun H."/>
            <person name="Kurtzman C.P."/>
            <person name="Blackwell M."/>
            <person name="Grigoriev I.V."/>
            <person name="Jeffries T.W."/>
        </authorList>
    </citation>
    <scope>NUCLEOTIDE SEQUENCE [LARGE SCALE GENOMIC DNA]</scope>
    <source>
        <strain evidence="11">DSM 1968</strain>
    </source>
</reference>
<feature type="region of interest" description="Disordered" evidence="8">
    <location>
        <begin position="109"/>
        <end position="140"/>
    </location>
</feature>
<comment type="subcellular location">
    <subcellularLocation>
        <location evidence="1">Nucleus</location>
    </subcellularLocation>
</comment>
<evidence type="ECO:0000256" key="8">
    <source>
        <dbReference type="SAM" id="MobiDB-lite"/>
    </source>
</evidence>
<evidence type="ECO:0000259" key="9">
    <source>
        <dbReference type="SMART" id="SM00298"/>
    </source>
</evidence>
<keyword evidence="11" id="KW-1185">Reference proteome</keyword>
<dbReference type="STRING" id="1344418.A0A1D2VIX5"/>
<evidence type="ECO:0000256" key="2">
    <source>
        <dbReference type="ARBA" id="ARBA00009093"/>
    </source>
</evidence>
<evidence type="ECO:0000256" key="4">
    <source>
        <dbReference type="ARBA" id="ARBA00022853"/>
    </source>
</evidence>
<feature type="compositionally biased region" description="Basic and acidic residues" evidence="8">
    <location>
        <begin position="130"/>
        <end position="140"/>
    </location>
</feature>